<evidence type="ECO:0000256" key="3">
    <source>
        <dbReference type="ARBA" id="ARBA00022989"/>
    </source>
</evidence>
<proteinExistence type="predicted"/>
<name>A0A8S5PK68_9CAUD</name>
<dbReference type="EMBL" id="BK015442">
    <property type="protein sequence ID" value="DAE06809.1"/>
    <property type="molecule type" value="Genomic_DNA"/>
</dbReference>
<keyword evidence="4 5" id="KW-0472">Membrane</keyword>
<evidence type="ECO:0000313" key="6">
    <source>
        <dbReference type="EMBL" id="DAE06809.1"/>
    </source>
</evidence>
<dbReference type="GO" id="GO:0033644">
    <property type="term" value="C:host cell membrane"/>
    <property type="evidence" value="ECO:0007669"/>
    <property type="project" value="UniProtKB-SubCell"/>
</dbReference>
<keyword evidence="2 5" id="KW-0812">Transmembrane</keyword>
<evidence type="ECO:0000256" key="1">
    <source>
        <dbReference type="ARBA" id="ARBA00004301"/>
    </source>
</evidence>
<dbReference type="InterPro" id="IPR006480">
    <property type="entry name" value="Phage_holin_4_1"/>
</dbReference>
<evidence type="ECO:0000256" key="5">
    <source>
        <dbReference type="SAM" id="Phobius"/>
    </source>
</evidence>
<sequence>MTNIKAAVLAAVGTLGGAVAALFGGWTSAMTTLIIFIAIDYLTGLIVAGVFKRSGKSESGALESRAGFKGLCRKGMILLILLVACRLDLTLGTAYIKDAVCVAFIANETLSIIENAGLMGVPIPAVITKAIDVLKEDNNDEKRH</sequence>
<evidence type="ECO:0000256" key="4">
    <source>
        <dbReference type="ARBA" id="ARBA00023136"/>
    </source>
</evidence>
<evidence type="ECO:0000256" key="2">
    <source>
        <dbReference type="ARBA" id="ARBA00022692"/>
    </source>
</evidence>
<feature type="transmembrane region" description="Helical" evidence="5">
    <location>
        <begin position="30"/>
        <end position="51"/>
    </location>
</feature>
<comment type="subcellular location">
    <subcellularLocation>
        <location evidence="1">Host membrane</location>
        <topology evidence="1">Multi-pass membrane protein</topology>
    </subcellularLocation>
</comment>
<reference evidence="6" key="1">
    <citation type="journal article" date="2021" name="Proc. Natl. Acad. Sci. U.S.A.">
        <title>A Catalog of Tens of Thousands of Viruses from Human Metagenomes Reveals Hidden Associations with Chronic Diseases.</title>
        <authorList>
            <person name="Tisza M.J."/>
            <person name="Buck C.B."/>
        </authorList>
    </citation>
    <scope>NUCLEOTIDE SEQUENCE</scope>
    <source>
        <strain evidence="6">CtXBp18</strain>
    </source>
</reference>
<dbReference type="Pfam" id="PF05105">
    <property type="entry name" value="Phage_holin_4_1"/>
    <property type="match status" value="1"/>
</dbReference>
<organism evidence="6">
    <name type="scientific">Siphoviridae sp. ctXBp18</name>
    <dbReference type="NCBI Taxonomy" id="2825541"/>
    <lineage>
        <taxon>Viruses</taxon>
        <taxon>Duplodnaviria</taxon>
        <taxon>Heunggongvirae</taxon>
        <taxon>Uroviricota</taxon>
        <taxon>Caudoviricetes</taxon>
    </lineage>
</organism>
<accession>A0A8S5PK68</accession>
<protein>
    <submittedName>
        <fullName evidence="6">Holin</fullName>
    </submittedName>
</protein>
<dbReference type="NCBIfam" id="TIGR01593">
    <property type="entry name" value="holin_tox_secr"/>
    <property type="match status" value="1"/>
</dbReference>
<keyword evidence="3 5" id="KW-1133">Transmembrane helix</keyword>